<dbReference type="InterPro" id="IPR002994">
    <property type="entry name" value="Surf1/Shy1"/>
</dbReference>
<feature type="region of interest" description="Disordered" evidence="7">
    <location>
        <begin position="235"/>
        <end position="258"/>
    </location>
</feature>
<evidence type="ECO:0000313" key="8">
    <source>
        <dbReference type="EMBL" id="KFE45868.1"/>
    </source>
</evidence>
<sequence>MKRFAPGLLPTLVVFSLLPCLIALGFWQLARGEEKRVMLAHYAERRAAEPVRIEQLAASADPAYRQVQLHGRFDPEHSLLLDNSTREGKVGVELLQPFQDQASGLWILLNRGWLPWPDRRTPPQFQTPVQMLDVQAWVYVAPGATFQLHADTANAPWPRLVTAVDAGKLWAELGRDGFPQELRMASEPGAYRLDWPLVAMGPEKHQGYAVQWFALATALTGLYLYLGWHTAQSNNKQNHNNKTKEDNHGNGHEPHQHV</sequence>
<evidence type="ECO:0000256" key="1">
    <source>
        <dbReference type="ARBA" id="ARBA00004370"/>
    </source>
</evidence>
<dbReference type="InterPro" id="IPR045214">
    <property type="entry name" value="Surf1/Surf4"/>
</dbReference>
<dbReference type="PROSITE" id="PS50895">
    <property type="entry name" value="SURF1"/>
    <property type="match status" value="1"/>
</dbReference>
<dbReference type="CDD" id="cd06662">
    <property type="entry name" value="SURF1"/>
    <property type="match status" value="1"/>
</dbReference>
<evidence type="ECO:0000256" key="3">
    <source>
        <dbReference type="ARBA" id="ARBA00022692"/>
    </source>
</evidence>
<evidence type="ECO:0000256" key="7">
    <source>
        <dbReference type="SAM" id="MobiDB-lite"/>
    </source>
</evidence>
<dbReference type="EMBL" id="JPQT01000141">
    <property type="protein sequence ID" value="KFE45868.1"/>
    <property type="molecule type" value="Genomic_DNA"/>
</dbReference>
<dbReference type="GO" id="GO:0005886">
    <property type="term" value="C:plasma membrane"/>
    <property type="evidence" value="ECO:0007669"/>
    <property type="project" value="UniProtKB-SubCell"/>
</dbReference>
<dbReference type="PATRIC" id="fig|317.174.peg.5311"/>
<feature type="transmembrane region" description="Helical" evidence="6">
    <location>
        <begin position="208"/>
        <end position="226"/>
    </location>
</feature>
<organism evidence="8 9">
    <name type="scientific">Pseudomonas syringae</name>
    <dbReference type="NCBI Taxonomy" id="317"/>
    <lineage>
        <taxon>Bacteria</taxon>
        <taxon>Pseudomonadati</taxon>
        <taxon>Pseudomonadota</taxon>
        <taxon>Gammaproteobacteria</taxon>
        <taxon>Pseudomonadales</taxon>
        <taxon>Pseudomonadaceae</taxon>
        <taxon>Pseudomonas</taxon>
    </lineage>
</organism>
<protein>
    <recommendedName>
        <fullName evidence="6">SURF1-like protein</fullName>
    </recommendedName>
</protein>
<dbReference type="AlphaFoldDB" id="A0A085URQ5"/>
<comment type="subcellular location">
    <subcellularLocation>
        <location evidence="6">Cell membrane</location>
        <topology evidence="6">Multi-pass membrane protein</topology>
    </subcellularLocation>
    <subcellularLocation>
        <location evidence="1">Membrane</location>
    </subcellularLocation>
</comment>
<dbReference type="PANTHER" id="PTHR23427:SF2">
    <property type="entry name" value="SURFEIT LOCUS PROTEIN 1"/>
    <property type="match status" value="1"/>
</dbReference>
<keyword evidence="4 6" id="KW-1133">Transmembrane helix</keyword>
<dbReference type="Proteomes" id="UP000028643">
    <property type="component" value="Unassembled WGS sequence"/>
</dbReference>
<evidence type="ECO:0000256" key="6">
    <source>
        <dbReference type="RuleBase" id="RU363076"/>
    </source>
</evidence>
<evidence type="ECO:0000256" key="4">
    <source>
        <dbReference type="ARBA" id="ARBA00022989"/>
    </source>
</evidence>
<reference evidence="8 9" key="1">
    <citation type="submission" date="2014-07" db="EMBL/GenBank/DDBJ databases">
        <title>Draft Genome Sequences of Environmental Pseudomonas syringae strains.</title>
        <authorList>
            <person name="Baltrus D.A."/>
            <person name="Berge O."/>
            <person name="Morris C."/>
        </authorList>
    </citation>
    <scope>NUCLEOTIDE SEQUENCE [LARGE SCALE GENOMIC DNA]</scope>
    <source>
        <strain evidence="8 9">CEB003</strain>
    </source>
</reference>
<accession>A0A085URQ5</accession>
<keyword evidence="3 6" id="KW-0812">Transmembrane</keyword>
<comment type="similarity">
    <text evidence="2 6">Belongs to the SURF1 family.</text>
</comment>
<evidence type="ECO:0000313" key="9">
    <source>
        <dbReference type="Proteomes" id="UP000028643"/>
    </source>
</evidence>
<dbReference type="PANTHER" id="PTHR23427">
    <property type="entry name" value="SURFEIT LOCUS PROTEIN"/>
    <property type="match status" value="1"/>
</dbReference>
<keyword evidence="5 6" id="KW-0472">Membrane</keyword>
<evidence type="ECO:0000256" key="5">
    <source>
        <dbReference type="ARBA" id="ARBA00023136"/>
    </source>
</evidence>
<dbReference type="Pfam" id="PF02104">
    <property type="entry name" value="SURF1"/>
    <property type="match status" value="1"/>
</dbReference>
<keyword evidence="6" id="KW-1003">Cell membrane</keyword>
<dbReference type="RefSeq" id="WP_047578800.1">
    <property type="nucleotide sequence ID" value="NZ_JPQT01000141.1"/>
</dbReference>
<comment type="caution">
    <text evidence="8">The sequence shown here is derived from an EMBL/GenBank/DDBJ whole genome shotgun (WGS) entry which is preliminary data.</text>
</comment>
<comment type="caution">
    <text evidence="6">Lacks conserved residue(s) required for the propagation of feature annotation.</text>
</comment>
<name>A0A085URQ5_PSESX</name>
<feature type="compositionally biased region" description="Basic and acidic residues" evidence="7">
    <location>
        <begin position="242"/>
        <end position="258"/>
    </location>
</feature>
<gene>
    <name evidence="8" type="ORF">IV02_26010</name>
</gene>
<proteinExistence type="inferred from homology"/>
<evidence type="ECO:0000256" key="2">
    <source>
        <dbReference type="ARBA" id="ARBA00007165"/>
    </source>
</evidence>